<dbReference type="InterPro" id="IPR013783">
    <property type="entry name" value="Ig-like_fold"/>
</dbReference>
<dbReference type="Pfam" id="PF13585">
    <property type="entry name" value="CHU_C"/>
    <property type="match status" value="1"/>
</dbReference>
<protein>
    <recommendedName>
        <fullName evidence="2">Ig-like domain-containing protein</fullName>
    </recommendedName>
</protein>
<evidence type="ECO:0000313" key="3">
    <source>
        <dbReference type="EMBL" id="ARN76574.1"/>
    </source>
</evidence>
<feature type="chain" id="PRO_5012981179" description="Ig-like domain-containing protein" evidence="1">
    <location>
        <begin position="23"/>
        <end position="1041"/>
    </location>
</feature>
<gene>
    <name evidence="3" type="ORF">BST97_00340</name>
</gene>
<name>A0A1W6MG44_9FLAO</name>
<dbReference type="SUPFAM" id="SSF63825">
    <property type="entry name" value="YWTD domain"/>
    <property type="match status" value="1"/>
</dbReference>
<dbReference type="PROSITE" id="PS50835">
    <property type="entry name" value="IG_LIKE"/>
    <property type="match status" value="2"/>
</dbReference>
<dbReference type="Gene3D" id="2.60.40.10">
    <property type="entry name" value="Immunoglobulins"/>
    <property type="match status" value="2"/>
</dbReference>
<dbReference type="InterPro" id="IPR026341">
    <property type="entry name" value="T9SS_type_B"/>
</dbReference>
<dbReference type="NCBIfam" id="TIGR04131">
    <property type="entry name" value="Bac_Flav_CTERM"/>
    <property type="match status" value="1"/>
</dbReference>
<proteinExistence type="predicted"/>
<evidence type="ECO:0000259" key="2">
    <source>
        <dbReference type="PROSITE" id="PS50835"/>
    </source>
</evidence>
<feature type="domain" description="Ig-like" evidence="2">
    <location>
        <begin position="778"/>
        <end position="860"/>
    </location>
</feature>
<feature type="domain" description="Ig-like" evidence="2">
    <location>
        <begin position="603"/>
        <end position="688"/>
    </location>
</feature>
<dbReference type="Proteomes" id="UP000193431">
    <property type="component" value="Chromosome"/>
</dbReference>
<organism evidence="3 4">
    <name type="scientific">Nonlabens spongiae</name>
    <dbReference type="NCBI Taxonomy" id="331648"/>
    <lineage>
        <taxon>Bacteria</taxon>
        <taxon>Pseudomonadati</taxon>
        <taxon>Bacteroidota</taxon>
        <taxon>Flavobacteriia</taxon>
        <taxon>Flavobacteriales</taxon>
        <taxon>Flavobacteriaceae</taxon>
        <taxon>Nonlabens</taxon>
    </lineage>
</organism>
<keyword evidence="1" id="KW-0732">Signal</keyword>
<dbReference type="EMBL" id="CP019344">
    <property type="protein sequence ID" value="ARN76574.1"/>
    <property type="molecule type" value="Genomic_DNA"/>
</dbReference>
<dbReference type="AlphaFoldDB" id="A0A1W6MG44"/>
<feature type="signal peptide" evidence="1">
    <location>
        <begin position="1"/>
        <end position="22"/>
    </location>
</feature>
<dbReference type="InterPro" id="IPR007110">
    <property type="entry name" value="Ig-like_dom"/>
</dbReference>
<dbReference type="STRING" id="331648.BST97_00340"/>
<keyword evidence="4" id="KW-1185">Reference proteome</keyword>
<evidence type="ECO:0000256" key="1">
    <source>
        <dbReference type="SAM" id="SignalP"/>
    </source>
</evidence>
<reference evidence="3 4" key="1">
    <citation type="submission" date="2016-11" db="EMBL/GenBank/DDBJ databases">
        <title>Trade-off between light-utilization and light-protection in marine flavobacteria.</title>
        <authorList>
            <person name="Kumagai Y."/>
        </authorList>
    </citation>
    <scope>NUCLEOTIDE SEQUENCE [LARGE SCALE GENOMIC DNA]</scope>
    <source>
        <strain evidence="3 4">JCM 13191</strain>
    </source>
</reference>
<accession>A0A1W6MG44</accession>
<evidence type="ECO:0000313" key="4">
    <source>
        <dbReference type="Proteomes" id="UP000193431"/>
    </source>
</evidence>
<sequence>MRKFLRLRFLQFILFSLCGFLASGQSANSVYLCLGNDDIVLADLDNCSSSLITTLPESLFDISQGDTDDTLYGIKDERLYRINVSNGSFVLLGNLTVLGFNGNFRVTSLVKERDGFLLGANQSSNGELFRIDVNAMTATNLGATGFESAGDLTFLNGVLYLSADNNELVQVNINTPSQSSLVGSMSLNGGQNIFGVVSIITANPCASNPTVDLIATGGRSTGVVNPSNGNTTTTCINLVNSSIFGAAEVTSDVICTIDIEILGDGLQNPEFCGTANPNLTTTVDPNSPIGTYTYEWREQGSLTVLSTNEDYSPTVTTTTTFECTVTDTGRAAPDNIAVDTITVTINDEPVYNSLGNVIVHSFYDLPSIDGTNIPANARYYTQPNGNGTPINIGDQVRESDFSSNPGTLYVFGTDANSCELTGQLTIEFVTTQVTVEPVPTNSSLNICEGDSITLRADTVPGPAYGTYTYNWDDGLGSVLPDTREITVTPSQDTTYSVTVNDSGVINGTAMGFDQIQVTVNLRPSLGVITNTTRTNSYEFPVINGNNLTGNQAFYTGPNGTGQSYQPGDIIDLNDFSSFPITIYIYDNNNGCDDQTQFELTIEPINLTLQLDPDSTTICQGGTVTITAIPDPVNPVDQYTYEWTVNGSPDPQTGDVATFTLQQSTSTITCTVTDLGIAGAPQSFTRNIQIDVLPSIQISNPGDQSVNNSFTFPAITGPNVTANALYSTQSGGAGQPFQSGDVVTRADFATLPIQIFIYDTNGTCDDEESFILDIIEPQPTLTVTSSATEICEGEEITLSATADPATPTGDYSYEWTVVGDTTVIGTERNLTIIPEASTSYQCTITDSGLTAPNDQASDSISINVNASPSLDVVENIVIQDQFVFPDIRGTNLSGNAAYFTNTGGQGTSYVPGDVLAFNEDATYPLTIFIYDESAGCFDEESFQLTILEPQPELFYIPQFVTPNEDNYHDTWNVEILNSEVSIEFIYIYDRYGKLVTQIVPGGIGWDGTLNNNPLPSSSYWYQFVYTFRGTEIEEKGYFALKR</sequence>